<keyword evidence="2" id="KW-1133">Transmembrane helix</keyword>
<feature type="compositionally biased region" description="Gly residues" evidence="1">
    <location>
        <begin position="320"/>
        <end position="347"/>
    </location>
</feature>
<dbReference type="AlphaFoldDB" id="A0A5N8XV20"/>
<keyword evidence="4" id="KW-1185">Reference proteome</keyword>
<evidence type="ECO:0000313" key="4">
    <source>
        <dbReference type="Proteomes" id="UP000400924"/>
    </source>
</evidence>
<sequence>MADEQYKWLDREAAECLLRGEPLEALDADARAAADRLTEALDALTADLPPVDAELPGEEATLAAFRKARAERDGENTALSAGAGTYATARSADAGLVRLGWPEPEGRRARRGRSLRFGMAATLAAGMLGGVAVAAVAGVLPTPFRDDRPQPASTASAPETPELPLMTPSPDGSARGRAGEPSPGGSTGEAGDGGARDDTARGGGATGQPGSKDSGKEWRSAGRGWGGGVRSACRDVRDGKKLDSDRKRVLEGLAGGRGKVKKYCKGVLGDRGDRRDRGATGTSDHGRDTPGNGDTGSGRDKDGRGKGGKDKGGRGKDGGDNGGGDNGGGDTGGRGRGGDGEGSGSRNGGNDHRGNGGLVHPVSVLHHIGALGSHTSL</sequence>
<comment type="caution">
    <text evidence="3">The sequence shown here is derived from an EMBL/GenBank/DDBJ whole genome shotgun (WGS) entry which is preliminary data.</text>
</comment>
<feature type="compositionally biased region" description="Basic and acidic residues" evidence="1">
    <location>
        <begin position="297"/>
        <end position="319"/>
    </location>
</feature>
<feature type="compositionally biased region" description="Basic and acidic residues" evidence="1">
    <location>
        <begin position="232"/>
        <end position="250"/>
    </location>
</feature>
<accession>A0A5N8XV20</accession>
<dbReference type="OrthoDB" id="4338553at2"/>
<keyword evidence="2" id="KW-0812">Transmembrane</keyword>
<proteinExistence type="predicted"/>
<protein>
    <recommendedName>
        <fullName evidence="5">Extensin</fullName>
    </recommendedName>
</protein>
<keyword evidence="2" id="KW-0472">Membrane</keyword>
<name>A0A5N8XV20_9ACTN</name>
<reference evidence="3 4" key="1">
    <citation type="submission" date="2019-07" db="EMBL/GenBank/DDBJ databases">
        <title>New species of Amycolatopsis and Streptomyces.</title>
        <authorList>
            <person name="Duangmal K."/>
            <person name="Teo W.F.A."/>
            <person name="Lipun K."/>
        </authorList>
    </citation>
    <scope>NUCLEOTIDE SEQUENCE [LARGE SCALE GENOMIC DNA]</scope>
    <source>
        <strain evidence="3 4">NBRC 106415</strain>
    </source>
</reference>
<feature type="transmembrane region" description="Helical" evidence="2">
    <location>
        <begin position="117"/>
        <end position="140"/>
    </location>
</feature>
<dbReference type="RefSeq" id="WP_152776519.1">
    <property type="nucleotide sequence ID" value="NZ_VJZC01000531.1"/>
</dbReference>
<evidence type="ECO:0000256" key="1">
    <source>
        <dbReference type="SAM" id="MobiDB-lite"/>
    </source>
</evidence>
<feature type="compositionally biased region" description="Basic and acidic residues" evidence="1">
    <location>
        <begin position="268"/>
        <end position="288"/>
    </location>
</feature>
<dbReference type="EMBL" id="VJZC01000531">
    <property type="protein sequence ID" value="MPY63221.1"/>
    <property type="molecule type" value="Genomic_DNA"/>
</dbReference>
<evidence type="ECO:0000256" key="2">
    <source>
        <dbReference type="SAM" id="Phobius"/>
    </source>
</evidence>
<organism evidence="3 4">
    <name type="scientific">Streptomyces spongiae</name>
    <dbReference type="NCBI Taxonomy" id="565072"/>
    <lineage>
        <taxon>Bacteria</taxon>
        <taxon>Bacillati</taxon>
        <taxon>Actinomycetota</taxon>
        <taxon>Actinomycetes</taxon>
        <taxon>Kitasatosporales</taxon>
        <taxon>Streptomycetaceae</taxon>
        <taxon>Streptomyces</taxon>
    </lineage>
</organism>
<evidence type="ECO:0000313" key="3">
    <source>
        <dbReference type="EMBL" id="MPY63221.1"/>
    </source>
</evidence>
<gene>
    <name evidence="3" type="ORF">FNH08_40530</name>
</gene>
<evidence type="ECO:0008006" key="5">
    <source>
        <dbReference type="Google" id="ProtNLM"/>
    </source>
</evidence>
<feature type="region of interest" description="Disordered" evidence="1">
    <location>
        <begin position="143"/>
        <end position="361"/>
    </location>
</feature>
<dbReference type="Proteomes" id="UP000400924">
    <property type="component" value="Unassembled WGS sequence"/>
</dbReference>